<evidence type="ECO:0000313" key="3">
    <source>
        <dbReference type="Proteomes" id="UP000015101"/>
    </source>
</evidence>
<dbReference type="InterPro" id="IPR031746">
    <property type="entry name" value="DUF4732"/>
</dbReference>
<proteinExistence type="predicted"/>
<dbReference type="GeneID" id="20207480"/>
<reference evidence="2" key="3">
    <citation type="submission" date="2015-06" db="UniProtKB">
        <authorList>
            <consortium name="EnsemblMetazoa"/>
        </authorList>
    </citation>
    <scope>IDENTIFICATION</scope>
</reference>
<dbReference type="HOGENOM" id="CLU_1449215_0_0_1"/>
<evidence type="ECO:0000313" key="1">
    <source>
        <dbReference type="EMBL" id="ESN95022.1"/>
    </source>
</evidence>
<evidence type="ECO:0000313" key="2">
    <source>
        <dbReference type="EnsemblMetazoa" id="HelroP179880"/>
    </source>
</evidence>
<dbReference type="InParanoid" id="T1FF81"/>
<protein>
    <submittedName>
        <fullName evidence="1 2">Uncharacterized protein</fullName>
    </submittedName>
</protein>
<dbReference type="EMBL" id="KB097552">
    <property type="protein sequence ID" value="ESN95022.1"/>
    <property type="molecule type" value="Genomic_DNA"/>
</dbReference>
<keyword evidence="3" id="KW-1185">Reference proteome</keyword>
<dbReference type="CTD" id="20207480"/>
<dbReference type="Proteomes" id="UP000015101">
    <property type="component" value="Unassembled WGS sequence"/>
</dbReference>
<accession>T1FF81</accession>
<dbReference type="OMA" id="THEAVWR"/>
<name>T1FF81_HELRO</name>
<dbReference type="PANTHER" id="PTHR37153">
    <property type="entry name" value="CHROMOSOME 19 C19ORF81 HOMOLOG"/>
    <property type="match status" value="1"/>
</dbReference>
<reference evidence="3" key="1">
    <citation type="submission" date="2012-12" db="EMBL/GenBank/DDBJ databases">
        <authorList>
            <person name="Hellsten U."/>
            <person name="Grimwood J."/>
            <person name="Chapman J.A."/>
            <person name="Shapiro H."/>
            <person name="Aerts A."/>
            <person name="Otillar R.P."/>
            <person name="Terry A.Y."/>
            <person name="Boore J.L."/>
            <person name="Simakov O."/>
            <person name="Marletaz F."/>
            <person name="Cho S.-J."/>
            <person name="Edsinger-Gonzales E."/>
            <person name="Havlak P."/>
            <person name="Kuo D.-H."/>
            <person name="Larsson T."/>
            <person name="Lv J."/>
            <person name="Arendt D."/>
            <person name="Savage R."/>
            <person name="Osoegawa K."/>
            <person name="de Jong P."/>
            <person name="Lindberg D.R."/>
            <person name="Seaver E.C."/>
            <person name="Weisblat D.A."/>
            <person name="Putnam N.H."/>
            <person name="Grigoriev I.V."/>
            <person name="Rokhsar D.S."/>
        </authorList>
    </citation>
    <scope>NUCLEOTIDE SEQUENCE</scope>
</reference>
<dbReference type="EMBL" id="AMQM01007026">
    <property type="status" value="NOT_ANNOTATED_CDS"/>
    <property type="molecule type" value="Genomic_DNA"/>
</dbReference>
<dbReference type="RefSeq" id="XP_009026915.1">
    <property type="nucleotide sequence ID" value="XM_009028667.1"/>
</dbReference>
<dbReference type="Pfam" id="PF15876">
    <property type="entry name" value="DUF4732"/>
    <property type="match status" value="1"/>
</dbReference>
<dbReference type="OrthoDB" id="6076093at2759"/>
<reference evidence="1 3" key="2">
    <citation type="journal article" date="2013" name="Nature">
        <title>Insights into bilaterian evolution from three spiralian genomes.</title>
        <authorList>
            <person name="Simakov O."/>
            <person name="Marletaz F."/>
            <person name="Cho S.J."/>
            <person name="Edsinger-Gonzales E."/>
            <person name="Havlak P."/>
            <person name="Hellsten U."/>
            <person name="Kuo D.H."/>
            <person name="Larsson T."/>
            <person name="Lv J."/>
            <person name="Arendt D."/>
            <person name="Savage R."/>
            <person name="Osoegawa K."/>
            <person name="de Jong P."/>
            <person name="Grimwood J."/>
            <person name="Chapman J.A."/>
            <person name="Shapiro H."/>
            <person name="Aerts A."/>
            <person name="Otillar R.P."/>
            <person name="Terry A.Y."/>
            <person name="Boore J.L."/>
            <person name="Grigoriev I.V."/>
            <person name="Lindberg D.R."/>
            <person name="Seaver E.C."/>
            <person name="Weisblat D.A."/>
            <person name="Putnam N.H."/>
            <person name="Rokhsar D.S."/>
        </authorList>
    </citation>
    <scope>NUCLEOTIDE SEQUENCE</scope>
</reference>
<dbReference type="eggNOG" id="ENOG502S8P9">
    <property type="taxonomic scope" value="Eukaryota"/>
</dbReference>
<sequence length="187" mass="21133">MESSSVVEETKSTNKRQFGVNKGVVSRAVVKFLEPPKPHPCTACFAFPSTFLTHKYVLEMIRLTLSSHVESFYVKSIQFVDRNTIHGAQGMDNRWLVTFDRKEAKEKLVAVGLTLFNRKLTVFDYDEILKEEYKEFIEYKKLKDKLFAKSEFPNSEINDTSAAAATTAAASTTTATNSTKVIDESNK</sequence>
<gene>
    <name evidence="2" type="primary">20207480</name>
    <name evidence="1" type="ORF">HELRODRAFT_179880</name>
</gene>
<dbReference type="PANTHER" id="PTHR37153:SF1">
    <property type="entry name" value="HYPOTHETICAL LOC292874"/>
    <property type="match status" value="1"/>
</dbReference>
<dbReference type="AlphaFoldDB" id="T1FF81"/>
<organism evidence="2 3">
    <name type="scientific">Helobdella robusta</name>
    <name type="common">Californian leech</name>
    <dbReference type="NCBI Taxonomy" id="6412"/>
    <lineage>
        <taxon>Eukaryota</taxon>
        <taxon>Metazoa</taxon>
        <taxon>Spiralia</taxon>
        <taxon>Lophotrochozoa</taxon>
        <taxon>Annelida</taxon>
        <taxon>Clitellata</taxon>
        <taxon>Hirudinea</taxon>
        <taxon>Rhynchobdellida</taxon>
        <taxon>Glossiphoniidae</taxon>
        <taxon>Helobdella</taxon>
    </lineage>
</organism>
<dbReference type="EnsemblMetazoa" id="HelroT179880">
    <property type="protein sequence ID" value="HelroP179880"/>
    <property type="gene ID" value="HelroG179880"/>
</dbReference>
<dbReference type="KEGG" id="hro:HELRODRAFT_179880"/>